<accession>A0ABW3BSN2</accession>
<dbReference type="Proteomes" id="UP001597011">
    <property type="component" value="Unassembled WGS sequence"/>
</dbReference>
<dbReference type="InterPro" id="IPR011050">
    <property type="entry name" value="Pectin_lyase_fold/virulence"/>
</dbReference>
<dbReference type="RefSeq" id="WP_379941497.1">
    <property type="nucleotide sequence ID" value="NZ_JBHTIB010000012.1"/>
</dbReference>
<evidence type="ECO:0000256" key="1">
    <source>
        <dbReference type="ARBA" id="ARBA00022729"/>
    </source>
</evidence>
<dbReference type="InterPro" id="IPR026444">
    <property type="entry name" value="Secre_tail"/>
</dbReference>
<sequence length="522" mass="56786">MKNIIILVITLLFSMSGIAQVDAPSVLPEARLESDFFTDDSGSYPVGQRITLVNNAGDDSSTLQTAINTLTGLGGGVITIPAGTWEFNEIQLKSNVHLMFDPLAIVKPYETGDVNSLPNLSIFRIGYTSVKSSNVSIRAISGQFKVDLTHLAKETRITPFNVKEAENFMVADAFVDDNGTIHATLNCSASKRNNIWTGPVKGLIKNLTAQNAHGGYGVVQVRTGDRLLFKDLTSLRGGVTLRLESDDVSASGGQIPLSVARMSEISGYNIKCTDGNAAVMLQPWDATNGWVDVQKIEANGCMAGVRIDKAYLSTIGTFDPDSRITDVTTSYGTDAQVKQGVHPWVPCVLRMNPAILRPNPIPDMETYHLGPSISPLLYRASTTSGAVGNGYYSVNVPTSSELQSKATGFNWSISLVISRDNHQVNTNNCPPLSVNSFEFANNIKMYPNPLSNEDGIITIEFPIISNIALDIYNVLGKKVFSNNYFEKDEVKINTTQLNLTKGTYLIKMNINDTTLTKKLVIK</sequence>
<proteinExistence type="predicted"/>
<feature type="signal peptide" evidence="2">
    <location>
        <begin position="1"/>
        <end position="19"/>
    </location>
</feature>
<organism evidence="4 5">
    <name type="scientific">Mariniflexile aquimaris</name>
    <dbReference type="NCBI Taxonomy" id="881009"/>
    <lineage>
        <taxon>Bacteria</taxon>
        <taxon>Pseudomonadati</taxon>
        <taxon>Bacteroidota</taxon>
        <taxon>Flavobacteriia</taxon>
        <taxon>Flavobacteriales</taxon>
        <taxon>Flavobacteriaceae</taxon>
        <taxon>Mariniflexile</taxon>
    </lineage>
</organism>
<keyword evidence="5" id="KW-1185">Reference proteome</keyword>
<dbReference type="Gene3D" id="2.160.20.10">
    <property type="entry name" value="Single-stranded right-handed beta-helix, Pectin lyase-like"/>
    <property type="match status" value="1"/>
</dbReference>
<dbReference type="EMBL" id="JBHTIB010000012">
    <property type="protein sequence ID" value="MFD0835931.1"/>
    <property type="molecule type" value="Genomic_DNA"/>
</dbReference>
<dbReference type="NCBIfam" id="TIGR04183">
    <property type="entry name" value="Por_Secre_tail"/>
    <property type="match status" value="1"/>
</dbReference>
<feature type="chain" id="PRO_5047186878" evidence="2">
    <location>
        <begin position="20"/>
        <end position="522"/>
    </location>
</feature>
<evidence type="ECO:0000313" key="5">
    <source>
        <dbReference type="Proteomes" id="UP001597011"/>
    </source>
</evidence>
<evidence type="ECO:0000259" key="3">
    <source>
        <dbReference type="Pfam" id="PF18962"/>
    </source>
</evidence>
<feature type="domain" description="Secretion system C-terminal sorting" evidence="3">
    <location>
        <begin position="445"/>
        <end position="521"/>
    </location>
</feature>
<gene>
    <name evidence="4" type="ORF">ACFQ0I_09160</name>
</gene>
<reference evidence="5" key="1">
    <citation type="journal article" date="2019" name="Int. J. Syst. Evol. Microbiol.">
        <title>The Global Catalogue of Microorganisms (GCM) 10K type strain sequencing project: providing services to taxonomists for standard genome sequencing and annotation.</title>
        <authorList>
            <consortium name="The Broad Institute Genomics Platform"/>
            <consortium name="The Broad Institute Genome Sequencing Center for Infectious Disease"/>
            <person name="Wu L."/>
            <person name="Ma J."/>
        </authorList>
    </citation>
    <scope>NUCLEOTIDE SEQUENCE [LARGE SCALE GENOMIC DNA]</scope>
    <source>
        <strain evidence="5">CCUG 60529</strain>
    </source>
</reference>
<dbReference type="InterPro" id="IPR012334">
    <property type="entry name" value="Pectin_lyas_fold"/>
</dbReference>
<dbReference type="SUPFAM" id="SSF51126">
    <property type="entry name" value="Pectin lyase-like"/>
    <property type="match status" value="1"/>
</dbReference>
<dbReference type="Pfam" id="PF18962">
    <property type="entry name" value="Por_Secre_tail"/>
    <property type="match status" value="1"/>
</dbReference>
<evidence type="ECO:0000313" key="4">
    <source>
        <dbReference type="EMBL" id="MFD0835931.1"/>
    </source>
</evidence>
<name>A0ABW3BSN2_9FLAO</name>
<comment type="caution">
    <text evidence="4">The sequence shown here is derived from an EMBL/GenBank/DDBJ whole genome shotgun (WGS) entry which is preliminary data.</text>
</comment>
<protein>
    <submittedName>
        <fullName evidence="4">T9SS type A sorting domain-containing protein</fullName>
    </submittedName>
</protein>
<keyword evidence="1 2" id="KW-0732">Signal</keyword>
<evidence type="ECO:0000256" key="2">
    <source>
        <dbReference type="SAM" id="SignalP"/>
    </source>
</evidence>